<dbReference type="Proteomes" id="UP000092649">
    <property type="component" value="Unassembled WGS sequence"/>
</dbReference>
<evidence type="ECO:0000256" key="1">
    <source>
        <dbReference type="SAM" id="Coils"/>
    </source>
</evidence>
<feature type="coiled-coil region" evidence="1">
    <location>
        <begin position="14"/>
        <end position="41"/>
    </location>
</feature>
<sequence>MTVQAIHTDITQLKKIHRQQRKHLKERIEKVKEKGDLLSEAQKDHLRHRIKELSPLIKSLDLVREEN</sequence>
<keyword evidence="1" id="KW-0175">Coiled coil</keyword>
<reference evidence="2 3" key="1">
    <citation type="submission" date="2014-11" db="EMBL/GenBank/DDBJ databases">
        <title>Pan-genome of Gallibacterium spp.</title>
        <authorList>
            <person name="Kudirkiene E."/>
            <person name="Bojesen A.M."/>
        </authorList>
    </citation>
    <scope>NUCLEOTIDE SEQUENCE [LARGE SCALE GENOMIC DNA]</scope>
    <source>
        <strain evidence="2 3">F150</strain>
    </source>
</reference>
<name>A0A1A7NZJ2_9PAST</name>
<gene>
    <name evidence="2" type="ORF">QS62_05140</name>
</gene>
<keyword evidence="3" id="KW-1185">Reference proteome</keyword>
<organism evidence="2 3">
    <name type="scientific">Gallibacterium salpingitidis</name>
    <dbReference type="NCBI Taxonomy" id="505341"/>
    <lineage>
        <taxon>Bacteria</taxon>
        <taxon>Pseudomonadati</taxon>
        <taxon>Pseudomonadota</taxon>
        <taxon>Gammaproteobacteria</taxon>
        <taxon>Pasteurellales</taxon>
        <taxon>Pasteurellaceae</taxon>
        <taxon>Gallibacterium</taxon>
    </lineage>
</organism>
<dbReference type="EMBL" id="JTJL01000017">
    <property type="protein sequence ID" value="OBW94906.1"/>
    <property type="molecule type" value="Genomic_DNA"/>
</dbReference>
<dbReference type="RefSeq" id="WP_066106912.1">
    <property type="nucleotide sequence ID" value="NZ_JTJL01000017.1"/>
</dbReference>
<protein>
    <submittedName>
        <fullName evidence="2">Uncharacterized protein</fullName>
    </submittedName>
</protein>
<comment type="caution">
    <text evidence="2">The sequence shown here is derived from an EMBL/GenBank/DDBJ whole genome shotgun (WGS) entry which is preliminary data.</text>
</comment>
<evidence type="ECO:0000313" key="2">
    <source>
        <dbReference type="EMBL" id="OBW94906.1"/>
    </source>
</evidence>
<dbReference type="AlphaFoldDB" id="A0A1A7NZJ2"/>
<accession>A0A1A7NZJ2</accession>
<evidence type="ECO:0000313" key="3">
    <source>
        <dbReference type="Proteomes" id="UP000092649"/>
    </source>
</evidence>
<proteinExistence type="predicted"/>